<gene>
    <name evidence="2" type="ORF">SYK_16960</name>
</gene>
<name>A0ABM8B188_9BACT</name>
<sequence length="85" mass="9166">MGILLAQELLEARVKKIILGTVLSLLMFSPALAVDVHSQTDSWLVASNQPQRPAPQPPRKIIIKGKGGKVTGVEQGTGKKPKEKK</sequence>
<accession>A0ABM8B188</accession>
<evidence type="ECO:0000256" key="1">
    <source>
        <dbReference type="SAM" id="MobiDB-lite"/>
    </source>
</evidence>
<keyword evidence="3" id="KW-1185">Reference proteome</keyword>
<evidence type="ECO:0000313" key="3">
    <source>
        <dbReference type="Proteomes" id="UP001317742"/>
    </source>
</evidence>
<organism evidence="2 3">
    <name type="scientific">Pseudodesulfovibrio nedwellii</name>
    <dbReference type="NCBI Taxonomy" id="2973072"/>
    <lineage>
        <taxon>Bacteria</taxon>
        <taxon>Pseudomonadati</taxon>
        <taxon>Thermodesulfobacteriota</taxon>
        <taxon>Desulfovibrionia</taxon>
        <taxon>Desulfovibrionales</taxon>
        <taxon>Desulfovibrionaceae</taxon>
    </lineage>
</organism>
<evidence type="ECO:0000313" key="2">
    <source>
        <dbReference type="EMBL" id="BDQ37336.1"/>
    </source>
</evidence>
<dbReference type="EMBL" id="AP026709">
    <property type="protein sequence ID" value="BDQ37336.1"/>
    <property type="molecule type" value="Genomic_DNA"/>
</dbReference>
<reference evidence="2 3" key="1">
    <citation type="submission" date="2022-08" db="EMBL/GenBank/DDBJ databases">
        <title>Genome Sequence of the sulphate-reducing bacterium, Pseudodesulfovibrio sp. SYK.</title>
        <authorList>
            <person name="Kondo R."/>
            <person name="Kataoka T."/>
        </authorList>
    </citation>
    <scope>NUCLEOTIDE SEQUENCE [LARGE SCALE GENOMIC DNA]</scope>
    <source>
        <strain evidence="2 3">SYK</strain>
    </source>
</reference>
<dbReference type="Proteomes" id="UP001317742">
    <property type="component" value="Chromosome"/>
</dbReference>
<feature type="region of interest" description="Disordered" evidence="1">
    <location>
        <begin position="47"/>
        <end position="85"/>
    </location>
</feature>
<proteinExistence type="predicted"/>
<protein>
    <submittedName>
        <fullName evidence="2">Uncharacterized protein</fullName>
    </submittedName>
</protein>